<feature type="non-terminal residue" evidence="1">
    <location>
        <position position="1"/>
    </location>
</feature>
<comment type="caution">
    <text evidence="1">The sequence shown here is derived from an EMBL/GenBank/DDBJ whole genome shotgun (WGS) entry which is preliminary data.</text>
</comment>
<reference evidence="1 2" key="1">
    <citation type="submission" date="2019-04" db="EMBL/GenBank/DDBJ databases">
        <title>Annotation for the trematode Fasciola gigantica.</title>
        <authorList>
            <person name="Choi Y.-J."/>
        </authorList>
    </citation>
    <scope>NUCLEOTIDE SEQUENCE [LARGE SCALE GENOMIC DNA]</scope>
    <source>
        <strain evidence="1">Uganda_cow_1</strain>
    </source>
</reference>
<dbReference type="EMBL" id="SUNJ01009705">
    <property type="protein sequence ID" value="TPP60213.1"/>
    <property type="molecule type" value="Genomic_DNA"/>
</dbReference>
<dbReference type="OrthoDB" id="10640063at2759"/>
<sequence length="145" mass="15778">KIEVPPTASVFERLGASISSEQASLPSNQNTTAQRFIERNLEITPPKANQQALNPGTRILSCLNTHSGAPNPNTNLPRKTVRTVVLPNSSVPVRKAQKRPVGESVFYLSPGFETCDPAYFFLSPPPPIRAFLKPGFGLSRVWGVP</sequence>
<evidence type="ECO:0000313" key="2">
    <source>
        <dbReference type="Proteomes" id="UP000316759"/>
    </source>
</evidence>
<name>A0A504YGH0_FASGI</name>
<keyword evidence="2" id="KW-1185">Reference proteome</keyword>
<dbReference type="Proteomes" id="UP000316759">
    <property type="component" value="Unassembled WGS sequence"/>
</dbReference>
<proteinExistence type="predicted"/>
<protein>
    <submittedName>
        <fullName evidence="1">Uncharacterized protein</fullName>
    </submittedName>
</protein>
<organism evidence="1 2">
    <name type="scientific">Fasciola gigantica</name>
    <name type="common">Giant liver fluke</name>
    <dbReference type="NCBI Taxonomy" id="46835"/>
    <lineage>
        <taxon>Eukaryota</taxon>
        <taxon>Metazoa</taxon>
        <taxon>Spiralia</taxon>
        <taxon>Lophotrochozoa</taxon>
        <taxon>Platyhelminthes</taxon>
        <taxon>Trematoda</taxon>
        <taxon>Digenea</taxon>
        <taxon>Plagiorchiida</taxon>
        <taxon>Echinostomata</taxon>
        <taxon>Echinostomatoidea</taxon>
        <taxon>Fasciolidae</taxon>
        <taxon>Fasciola</taxon>
    </lineage>
</organism>
<gene>
    <name evidence="1" type="ORF">FGIG_07026</name>
</gene>
<dbReference type="AlphaFoldDB" id="A0A504YGH0"/>
<accession>A0A504YGH0</accession>
<evidence type="ECO:0000313" key="1">
    <source>
        <dbReference type="EMBL" id="TPP60213.1"/>
    </source>
</evidence>